<reference evidence="1" key="1">
    <citation type="journal article" date="2023" name="G3 (Bethesda)">
        <title>A reference genome for the long-term kleptoplast-retaining sea slug Elysia crispata morphotype clarki.</title>
        <authorList>
            <person name="Eastman K.E."/>
            <person name="Pendleton A.L."/>
            <person name="Shaikh M.A."/>
            <person name="Suttiyut T."/>
            <person name="Ogas R."/>
            <person name="Tomko P."/>
            <person name="Gavelis G."/>
            <person name="Widhalm J.R."/>
            <person name="Wisecaver J.H."/>
        </authorList>
    </citation>
    <scope>NUCLEOTIDE SEQUENCE</scope>
    <source>
        <strain evidence="1">ECLA1</strain>
    </source>
</reference>
<dbReference type="AlphaFoldDB" id="A0AAE0Z2K8"/>
<protein>
    <submittedName>
        <fullName evidence="1">Uncharacterized protein</fullName>
    </submittedName>
</protein>
<accession>A0AAE0Z2K8</accession>
<sequence>MQSPGDQYFRSLQMLLGLMNRACPSGDSGNIYSPRPNLASGPCLLLPGEHTMKAAQCQFCGWDIVSPDENRLSSSASHGLRLPAKVSQPLPLLCDGEEPGR</sequence>
<evidence type="ECO:0000313" key="1">
    <source>
        <dbReference type="EMBL" id="KAK3761628.1"/>
    </source>
</evidence>
<proteinExistence type="predicted"/>
<evidence type="ECO:0000313" key="2">
    <source>
        <dbReference type="Proteomes" id="UP001283361"/>
    </source>
</evidence>
<keyword evidence="2" id="KW-1185">Reference proteome</keyword>
<dbReference type="Proteomes" id="UP001283361">
    <property type="component" value="Unassembled WGS sequence"/>
</dbReference>
<gene>
    <name evidence="1" type="ORF">RRG08_014595</name>
</gene>
<organism evidence="1 2">
    <name type="scientific">Elysia crispata</name>
    <name type="common">lettuce slug</name>
    <dbReference type="NCBI Taxonomy" id="231223"/>
    <lineage>
        <taxon>Eukaryota</taxon>
        <taxon>Metazoa</taxon>
        <taxon>Spiralia</taxon>
        <taxon>Lophotrochozoa</taxon>
        <taxon>Mollusca</taxon>
        <taxon>Gastropoda</taxon>
        <taxon>Heterobranchia</taxon>
        <taxon>Euthyneura</taxon>
        <taxon>Panpulmonata</taxon>
        <taxon>Sacoglossa</taxon>
        <taxon>Placobranchoidea</taxon>
        <taxon>Plakobranchidae</taxon>
        <taxon>Elysia</taxon>
    </lineage>
</organism>
<dbReference type="EMBL" id="JAWDGP010004865">
    <property type="protein sequence ID" value="KAK3761628.1"/>
    <property type="molecule type" value="Genomic_DNA"/>
</dbReference>
<comment type="caution">
    <text evidence="1">The sequence shown here is derived from an EMBL/GenBank/DDBJ whole genome shotgun (WGS) entry which is preliminary data.</text>
</comment>
<name>A0AAE0Z2K8_9GAST</name>